<dbReference type="EMBL" id="OC318561">
    <property type="protein sequence ID" value="CAD7402509.1"/>
    <property type="molecule type" value="Genomic_DNA"/>
</dbReference>
<dbReference type="AlphaFoldDB" id="A0A7R9CVX6"/>
<evidence type="ECO:0000259" key="1">
    <source>
        <dbReference type="Pfam" id="PF01347"/>
    </source>
</evidence>
<proteinExistence type="predicted"/>
<protein>
    <recommendedName>
        <fullName evidence="1">Vitellogenin domain-containing protein</fullName>
    </recommendedName>
</protein>
<feature type="domain" description="Vitellogenin" evidence="1">
    <location>
        <begin position="66"/>
        <end position="113"/>
    </location>
</feature>
<name>A0A7R9CVX6_TIMCR</name>
<gene>
    <name evidence="2" type="ORF">TCEB3V08_LOCUS6519</name>
</gene>
<dbReference type="InterPro" id="IPR015819">
    <property type="entry name" value="Lipid_transp_b-sht_shell"/>
</dbReference>
<accession>A0A7R9CVX6</accession>
<evidence type="ECO:0000313" key="2">
    <source>
        <dbReference type="EMBL" id="CAD7402509.1"/>
    </source>
</evidence>
<dbReference type="InterPro" id="IPR001747">
    <property type="entry name" value="Vitellogenin_N"/>
</dbReference>
<sequence length="147" mass="16665">MDRVSSEWVLKECGLNSNPIGLDLGFQWVMKHQHAAKSRVLLLNDHNNFSLRGLKKGSPIMCDSGWRPKQEYKFHVEGRSISTIDSLKSDSTGIHFRGQLRIQTVSYNSILLRNHILNKTSSSSGLSSFNRPMAISCDDVRLFKCIE</sequence>
<organism evidence="2">
    <name type="scientific">Timema cristinae</name>
    <name type="common">Walking stick</name>
    <dbReference type="NCBI Taxonomy" id="61476"/>
    <lineage>
        <taxon>Eukaryota</taxon>
        <taxon>Metazoa</taxon>
        <taxon>Ecdysozoa</taxon>
        <taxon>Arthropoda</taxon>
        <taxon>Hexapoda</taxon>
        <taxon>Insecta</taxon>
        <taxon>Pterygota</taxon>
        <taxon>Neoptera</taxon>
        <taxon>Polyneoptera</taxon>
        <taxon>Phasmatodea</taxon>
        <taxon>Timematodea</taxon>
        <taxon>Timematoidea</taxon>
        <taxon>Timematidae</taxon>
        <taxon>Timema</taxon>
    </lineage>
</organism>
<dbReference type="SUPFAM" id="SSF56968">
    <property type="entry name" value="Lipovitellin-phosvitin complex, beta-sheet shell regions"/>
    <property type="match status" value="1"/>
</dbReference>
<dbReference type="GO" id="GO:0005319">
    <property type="term" value="F:lipid transporter activity"/>
    <property type="evidence" value="ECO:0007669"/>
    <property type="project" value="InterPro"/>
</dbReference>
<reference evidence="2" key="1">
    <citation type="submission" date="2020-11" db="EMBL/GenBank/DDBJ databases">
        <authorList>
            <person name="Tran Van P."/>
        </authorList>
    </citation>
    <scope>NUCLEOTIDE SEQUENCE</scope>
</reference>
<dbReference type="Pfam" id="PF01347">
    <property type="entry name" value="Vitellogenin_N"/>
    <property type="match status" value="1"/>
</dbReference>